<feature type="transmembrane region" description="Helical" evidence="6">
    <location>
        <begin position="42"/>
        <end position="63"/>
    </location>
</feature>
<sequence>MPFVIYVFTISAFALGLAEFVPIGLTDVMAHGLGVGVEQTGAAVTTYALGATLAAPVLSALTAGWSRKNVMLTTAVVFTAGSLAAAFAATLPQLLFARFIAGLGHGLFLAAASSTAARLAGPGKAGRAVAVVFGGFTLAMAIGVPLSTWLGGVVSWRPVLGAIAAFGALGFLGLLFGMKDPVRSVPGEHGGSAMQNISMLFNRKLLAGALVTVLAYAGSFTAYTFIAPILTQVTGVTGATVSLFMLVYGITAAVGNILGGKLTDSMGVNRANILIISGIVVVVLGMWLLASSPVSMGILVALLGMLTFAAVPALQARLIGVAEQHAPHAHGVAAGLNIAGFNSGIALGSVLGGLTITHAGIVYTGISGAVVSLLGLLLLLAQIRRSHGSKYQQAEA</sequence>
<evidence type="ECO:0000259" key="7">
    <source>
        <dbReference type="PROSITE" id="PS50850"/>
    </source>
</evidence>
<dbReference type="AlphaFoldDB" id="A0A1X1D120"/>
<name>A0A1X1D120_9GAMM</name>
<proteinExistence type="predicted"/>
<evidence type="ECO:0000256" key="2">
    <source>
        <dbReference type="ARBA" id="ARBA00022475"/>
    </source>
</evidence>
<dbReference type="GO" id="GO:0022857">
    <property type="term" value="F:transmembrane transporter activity"/>
    <property type="evidence" value="ECO:0007669"/>
    <property type="project" value="InterPro"/>
</dbReference>
<dbReference type="PANTHER" id="PTHR43124">
    <property type="entry name" value="PURINE EFFLUX PUMP PBUE"/>
    <property type="match status" value="1"/>
</dbReference>
<feature type="transmembrane region" description="Helical" evidence="6">
    <location>
        <begin position="95"/>
        <end position="116"/>
    </location>
</feature>
<evidence type="ECO:0000313" key="9">
    <source>
        <dbReference type="Proteomes" id="UP000193558"/>
    </source>
</evidence>
<feature type="transmembrane region" description="Helical" evidence="6">
    <location>
        <begin position="128"/>
        <end position="150"/>
    </location>
</feature>
<feature type="transmembrane region" description="Helical" evidence="6">
    <location>
        <begin position="296"/>
        <end position="319"/>
    </location>
</feature>
<accession>A0A1X1D120</accession>
<feature type="transmembrane region" description="Helical" evidence="6">
    <location>
        <begin position="360"/>
        <end position="381"/>
    </location>
</feature>
<feature type="transmembrane region" description="Helical" evidence="6">
    <location>
        <begin position="331"/>
        <end position="354"/>
    </location>
</feature>
<dbReference type="InterPro" id="IPR011701">
    <property type="entry name" value="MFS"/>
</dbReference>
<protein>
    <submittedName>
        <fullName evidence="8">MFS transporter</fullName>
    </submittedName>
</protein>
<dbReference type="CDD" id="cd17324">
    <property type="entry name" value="MFS_NepI_like"/>
    <property type="match status" value="1"/>
</dbReference>
<dbReference type="Pfam" id="PF07690">
    <property type="entry name" value="MFS_1"/>
    <property type="match status" value="1"/>
</dbReference>
<dbReference type="Gene3D" id="1.20.1250.20">
    <property type="entry name" value="MFS general substrate transporter like domains"/>
    <property type="match status" value="2"/>
</dbReference>
<gene>
    <name evidence="8" type="ORF">HA51_08360</name>
</gene>
<feature type="transmembrane region" description="Helical" evidence="6">
    <location>
        <begin position="70"/>
        <end position="89"/>
    </location>
</feature>
<reference evidence="8 9" key="1">
    <citation type="journal article" date="2017" name="Antonie Van Leeuwenhoek">
        <title>Phylogenomic resolution of the bacterial genus Pantoea and its relationship with Erwinia and Tatumella.</title>
        <authorList>
            <person name="Palmer M."/>
            <person name="Steenkamp E.T."/>
            <person name="Coetzee M.P."/>
            <person name="Chan W.Y."/>
            <person name="van Zyl E."/>
            <person name="De Maayer P."/>
            <person name="Coutinho T.A."/>
            <person name="Blom J."/>
            <person name="Smits T.H."/>
            <person name="Duffy B."/>
            <person name="Venter S.N."/>
        </authorList>
    </citation>
    <scope>NUCLEOTIDE SEQUENCE [LARGE SCALE GENOMIC DNA]</scope>
    <source>
        <strain evidence="8 9">LMG 26275</strain>
    </source>
</reference>
<keyword evidence="5 6" id="KW-0472">Membrane</keyword>
<evidence type="ECO:0000313" key="8">
    <source>
        <dbReference type="EMBL" id="ORM70307.1"/>
    </source>
</evidence>
<dbReference type="OrthoDB" id="9788453at2"/>
<dbReference type="InterPro" id="IPR020846">
    <property type="entry name" value="MFS_dom"/>
</dbReference>
<keyword evidence="4 6" id="KW-1133">Transmembrane helix</keyword>
<evidence type="ECO:0000256" key="5">
    <source>
        <dbReference type="ARBA" id="ARBA00023136"/>
    </source>
</evidence>
<keyword evidence="2" id="KW-1003">Cell membrane</keyword>
<evidence type="ECO:0000256" key="1">
    <source>
        <dbReference type="ARBA" id="ARBA00004651"/>
    </source>
</evidence>
<feature type="transmembrane region" description="Helical" evidence="6">
    <location>
        <begin position="236"/>
        <end position="259"/>
    </location>
</feature>
<evidence type="ECO:0000256" key="6">
    <source>
        <dbReference type="SAM" id="Phobius"/>
    </source>
</evidence>
<dbReference type="PANTHER" id="PTHR43124:SF3">
    <property type="entry name" value="CHLORAMPHENICOL EFFLUX PUMP RV0191"/>
    <property type="match status" value="1"/>
</dbReference>
<dbReference type="Proteomes" id="UP000193558">
    <property type="component" value="Unassembled WGS sequence"/>
</dbReference>
<dbReference type="InterPro" id="IPR050189">
    <property type="entry name" value="MFS_Efflux_Transporters"/>
</dbReference>
<evidence type="ECO:0000256" key="4">
    <source>
        <dbReference type="ARBA" id="ARBA00022989"/>
    </source>
</evidence>
<organism evidence="8 9">
    <name type="scientific">Pantoea rwandensis</name>
    <dbReference type="NCBI Taxonomy" id="1076550"/>
    <lineage>
        <taxon>Bacteria</taxon>
        <taxon>Pseudomonadati</taxon>
        <taxon>Pseudomonadota</taxon>
        <taxon>Gammaproteobacteria</taxon>
        <taxon>Enterobacterales</taxon>
        <taxon>Erwiniaceae</taxon>
        <taxon>Pantoea</taxon>
    </lineage>
</organism>
<dbReference type="RefSeq" id="WP_084934089.1">
    <property type="nucleotide sequence ID" value="NZ_MLFR01000005.1"/>
</dbReference>
<dbReference type="SUPFAM" id="SSF103473">
    <property type="entry name" value="MFS general substrate transporter"/>
    <property type="match status" value="1"/>
</dbReference>
<comment type="subcellular location">
    <subcellularLocation>
        <location evidence="1">Cell membrane</location>
        <topology evidence="1">Multi-pass membrane protein</topology>
    </subcellularLocation>
</comment>
<keyword evidence="3 6" id="KW-0812">Transmembrane</keyword>
<comment type="caution">
    <text evidence="8">The sequence shown here is derived from an EMBL/GenBank/DDBJ whole genome shotgun (WGS) entry which is preliminary data.</text>
</comment>
<feature type="transmembrane region" description="Helical" evidence="6">
    <location>
        <begin position="271"/>
        <end position="290"/>
    </location>
</feature>
<feature type="domain" description="Major facilitator superfamily (MFS) profile" evidence="7">
    <location>
        <begin position="4"/>
        <end position="387"/>
    </location>
</feature>
<feature type="transmembrane region" description="Helical" evidence="6">
    <location>
        <begin position="205"/>
        <end position="230"/>
    </location>
</feature>
<dbReference type="PROSITE" id="PS50850">
    <property type="entry name" value="MFS"/>
    <property type="match status" value="1"/>
</dbReference>
<evidence type="ECO:0000256" key="3">
    <source>
        <dbReference type="ARBA" id="ARBA00022692"/>
    </source>
</evidence>
<feature type="transmembrane region" description="Helical" evidence="6">
    <location>
        <begin position="156"/>
        <end position="176"/>
    </location>
</feature>
<dbReference type="GO" id="GO:0005886">
    <property type="term" value="C:plasma membrane"/>
    <property type="evidence" value="ECO:0007669"/>
    <property type="project" value="UniProtKB-SubCell"/>
</dbReference>
<dbReference type="EMBL" id="MLFR01000005">
    <property type="protein sequence ID" value="ORM70307.1"/>
    <property type="molecule type" value="Genomic_DNA"/>
</dbReference>
<dbReference type="InterPro" id="IPR036259">
    <property type="entry name" value="MFS_trans_sf"/>
</dbReference>